<dbReference type="EMBL" id="BONZ01000078">
    <property type="protein sequence ID" value="GIH19288.1"/>
    <property type="molecule type" value="Genomic_DNA"/>
</dbReference>
<sequence length="248" mass="27803">MVRGFMENGFVKLEQAFPRDVAEECAQLLWAEIGVDPHDRSSWAKPVYWVSGMAQEPFERAVNTPRLHDAFDALTGAGRWAPRASLGSFPLRFPHSEQPDDAGWHVEGSYRPPGAKSYWLNLYSKDRALLMLFLFTEVDEPDAPTRIRVGSHLDIPPLLRPYGERGVSMFRIADQVEARSAHRPIALATGNPGDVYLCHPFLVHAAQPHHGHKPRFMAQPPLYPAVPLDLARADADLSPVERTIRDAL</sequence>
<dbReference type="AlphaFoldDB" id="A0A8J3VV26"/>
<proteinExistence type="predicted"/>
<organism evidence="1 2">
    <name type="scientific">Rugosimonospora africana</name>
    <dbReference type="NCBI Taxonomy" id="556532"/>
    <lineage>
        <taxon>Bacteria</taxon>
        <taxon>Bacillati</taxon>
        <taxon>Actinomycetota</taxon>
        <taxon>Actinomycetes</taxon>
        <taxon>Micromonosporales</taxon>
        <taxon>Micromonosporaceae</taxon>
        <taxon>Rugosimonospora</taxon>
    </lineage>
</organism>
<evidence type="ECO:0000313" key="2">
    <source>
        <dbReference type="Proteomes" id="UP000642748"/>
    </source>
</evidence>
<accession>A0A8J3VV26</accession>
<protein>
    <submittedName>
        <fullName evidence="1">Phytanoyl-CoA dioxygenase</fullName>
    </submittedName>
</protein>
<keyword evidence="1" id="KW-0223">Dioxygenase</keyword>
<dbReference type="SUPFAM" id="SSF51197">
    <property type="entry name" value="Clavaminate synthase-like"/>
    <property type="match status" value="1"/>
</dbReference>
<dbReference type="Proteomes" id="UP000642748">
    <property type="component" value="Unassembled WGS sequence"/>
</dbReference>
<dbReference type="Pfam" id="PF05721">
    <property type="entry name" value="PhyH"/>
    <property type="match status" value="1"/>
</dbReference>
<dbReference type="Gene3D" id="2.60.120.620">
    <property type="entry name" value="q2cbj1_9rhob like domain"/>
    <property type="match status" value="1"/>
</dbReference>
<dbReference type="GO" id="GO:0016706">
    <property type="term" value="F:2-oxoglutarate-dependent dioxygenase activity"/>
    <property type="evidence" value="ECO:0007669"/>
    <property type="project" value="UniProtKB-ARBA"/>
</dbReference>
<reference evidence="1" key="1">
    <citation type="submission" date="2021-01" db="EMBL/GenBank/DDBJ databases">
        <title>Whole genome shotgun sequence of Rugosimonospora africana NBRC 104875.</title>
        <authorList>
            <person name="Komaki H."/>
            <person name="Tamura T."/>
        </authorList>
    </citation>
    <scope>NUCLEOTIDE SEQUENCE</scope>
    <source>
        <strain evidence="1">NBRC 104875</strain>
    </source>
</reference>
<gene>
    <name evidence="1" type="ORF">Raf01_74600</name>
</gene>
<keyword evidence="2" id="KW-1185">Reference proteome</keyword>
<evidence type="ECO:0000313" key="1">
    <source>
        <dbReference type="EMBL" id="GIH19288.1"/>
    </source>
</evidence>
<dbReference type="InterPro" id="IPR008775">
    <property type="entry name" value="Phytyl_CoA_dOase-like"/>
</dbReference>
<keyword evidence="1" id="KW-0560">Oxidoreductase</keyword>
<name>A0A8J3VV26_9ACTN</name>
<comment type="caution">
    <text evidence="1">The sequence shown here is derived from an EMBL/GenBank/DDBJ whole genome shotgun (WGS) entry which is preliminary data.</text>
</comment>